<feature type="transmembrane region" description="Helical" evidence="1">
    <location>
        <begin position="113"/>
        <end position="134"/>
    </location>
</feature>
<feature type="transmembrane region" description="Helical" evidence="1">
    <location>
        <begin position="257"/>
        <end position="277"/>
    </location>
</feature>
<gene>
    <name evidence="2" type="ORF">RDB_LOCUS9717</name>
</gene>
<sequence>MRGELAVVARPWPMDAVRPRRHSRAFLKVQVERITETVVTSPRYTHTMYIAFHPMVRAVGTNSTDTILWTVFRLDSDRNMASVICQWFLQAIVLLLTQRLLYGNIKDDGKLKAYVLGVNTLCLLHTFLRTLLAFDYLHGDMKDRIPIAAMTLPVMITIETMLVQVYFLFRCWNIMNKRKWAIAPLIIFWVLSGAAGICFAVVTCYVPELAEIMLASWVASSLSLDITMTAITMVYLIRRRRECKGRSPVLMTIWNMLWLAAIPPMMAMIALIIIMYILNSGIWATFIYDISSTYIILSTGDFFPQARQRAFPPPSTSPTADFPNLTDESNRISGKLFVLSLLIALAGREHAANKLKQYQMEFKPLGQSSDCD</sequence>
<proteinExistence type="predicted"/>
<comment type="caution">
    <text evidence="2">The sequence shown here is derived from an EMBL/GenBank/DDBJ whole genome shotgun (WGS) entry which is preliminary data.</text>
</comment>
<evidence type="ECO:0000313" key="2">
    <source>
        <dbReference type="EMBL" id="CAE6418450.1"/>
    </source>
</evidence>
<feature type="transmembrane region" description="Helical" evidence="1">
    <location>
        <begin position="80"/>
        <end position="101"/>
    </location>
</feature>
<feature type="transmembrane region" description="Helical" evidence="1">
    <location>
        <begin position="146"/>
        <end position="169"/>
    </location>
</feature>
<dbReference type="Proteomes" id="UP000663861">
    <property type="component" value="Unassembled WGS sequence"/>
</dbReference>
<name>A0A8H2X7Z8_9AGAM</name>
<dbReference type="EMBL" id="CAJMWY010000153">
    <property type="protein sequence ID" value="CAE6418450.1"/>
    <property type="molecule type" value="Genomic_DNA"/>
</dbReference>
<feature type="transmembrane region" description="Helical" evidence="1">
    <location>
        <begin position="181"/>
        <end position="202"/>
    </location>
</feature>
<evidence type="ECO:0000256" key="1">
    <source>
        <dbReference type="SAM" id="Phobius"/>
    </source>
</evidence>
<keyword evidence="1" id="KW-0812">Transmembrane</keyword>
<evidence type="ECO:0000313" key="3">
    <source>
        <dbReference type="Proteomes" id="UP000663861"/>
    </source>
</evidence>
<keyword evidence="1" id="KW-0472">Membrane</keyword>
<keyword evidence="1" id="KW-1133">Transmembrane helix</keyword>
<accession>A0A8H2X7Z8</accession>
<reference evidence="2" key="1">
    <citation type="submission" date="2021-01" db="EMBL/GenBank/DDBJ databases">
        <authorList>
            <person name="Kaushik A."/>
        </authorList>
    </citation>
    <scope>NUCLEOTIDE SEQUENCE</scope>
    <source>
        <strain evidence="2">AG4-RS23</strain>
    </source>
</reference>
<dbReference type="AlphaFoldDB" id="A0A8H2X7Z8"/>
<feature type="transmembrane region" description="Helical" evidence="1">
    <location>
        <begin position="214"/>
        <end position="237"/>
    </location>
</feature>
<protein>
    <submittedName>
        <fullName evidence="2">Uncharacterized protein</fullName>
    </submittedName>
</protein>
<organism evidence="2 3">
    <name type="scientific">Rhizoctonia solani</name>
    <dbReference type="NCBI Taxonomy" id="456999"/>
    <lineage>
        <taxon>Eukaryota</taxon>
        <taxon>Fungi</taxon>
        <taxon>Dikarya</taxon>
        <taxon>Basidiomycota</taxon>
        <taxon>Agaricomycotina</taxon>
        <taxon>Agaricomycetes</taxon>
        <taxon>Cantharellales</taxon>
        <taxon>Ceratobasidiaceae</taxon>
        <taxon>Rhizoctonia</taxon>
    </lineage>
</organism>